<comment type="caution">
    <text evidence="1">The sequence shown here is derived from an EMBL/GenBank/DDBJ whole genome shotgun (WGS) entry which is preliminary data.</text>
</comment>
<dbReference type="EMBL" id="JBJXBP010000001">
    <property type="protein sequence ID" value="KAL3849557.1"/>
    <property type="molecule type" value="Genomic_DNA"/>
</dbReference>
<evidence type="ECO:0000313" key="2">
    <source>
        <dbReference type="Proteomes" id="UP001634393"/>
    </source>
</evidence>
<sequence>MRCSCLHLEILVWPCSLIFNVIKTENMKCKEMCFYASLIDEGYTKLSPLIATTTGRMERLYMKNKNSSGASASNTYKENVRKFNSTCEKKNTTKNAHNTRLSADDECDDASFNTYFTHDFTNSEAHTSQHHNCQSFSTTYTNYISSDPNNRSTRNESQTFTFNNSVNAQNGSYDVWNTDMTKKLKYVLNLLGH</sequence>
<accession>A0ABD3UJA0</accession>
<dbReference type="AlphaFoldDB" id="A0ABD3UJA0"/>
<keyword evidence="2" id="KW-1185">Reference proteome</keyword>
<dbReference type="Proteomes" id="UP001634393">
    <property type="component" value="Unassembled WGS sequence"/>
</dbReference>
<evidence type="ECO:0000313" key="1">
    <source>
        <dbReference type="EMBL" id="KAL3849557.1"/>
    </source>
</evidence>
<name>A0ABD3UJA0_9LAMI</name>
<reference evidence="1 2" key="1">
    <citation type="submission" date="2024-12" db="EMBL/GenBank/DDBJ databases">
        <title>The unique morphological basis and parallel evolutionary history of personate flowers in Penstemon.</title>
        <authorList>
            <person name="Depatie T.H."/>
            <person name="Wessinger C.A."/>
        </authorList>
    </citation>
    <scope>NUCLEOTIDE SEQUENCE [LARGE SCALE GENOMIC DNA]</scope>
    <source>
        <strain evidence="1">WTNN_2</strain>
        <tissue evidence="1">Leaf</tissue>
    </source>
</reference>
<organism evidence="1 2">
    <name type="scientific">Penstemon smallii</name>
    <dbReference type="NCBI Taxonomy" id="265156"/>
    <lineage>
        <taxon>Eukaryota</taxon>
        <taxon>Viridiplantae</taxon>
        <taxon>Streptophyta</taxon>
        <taxon>Embryophyta</taxon>
        <taxon>Tracheophyta</taxon>
        <taxon>Spermatophyta</taxon>
        <taxon>Magnoliopsida</taxon>
        <taxon>eudicotyledons</taxon>
        <taxon>Gunneridae</taxon>
        <taxon>Pentapetalae</taxon>
        <taxon>asterids</taxon>
        <taxon>lamiids</taxon>
        <taxon>Lamiales</taxon>
        <taxon>Plantaginaceae</taxon>
        <taxon>Cheloneae</taxon>
        <taxon>Penstemon</taxon>
    </lineage>
</organism>
<protein>
    <submittedName>
        <fullName evidence="1">Uncharacterized protein</fullName>
    </submittedName>
</protein>
<gene>
    <name evidence="1" type="ORF">ACJIZ3_011439</name>
</gene>
<proteinExistence type="predicted"/>